<dbReference type="EMBL" id="KI965461">
    <property type="protein sequence ID" value="EUD68860.1"/>
    <property type="molecule type" value="Genomic_DNA"/>
</dbReference>
<gene>
    <name evidence="2" type="ORF">C922_00548</name>
</gene>
<proteinExistence type="predicted"/>
<dbReference type="RefSeq" id="XP_008814386.1">
    <property type="nucleotide sequence ID" value="XM_008816164.1"/>
</dbReference>
<feature type="region of interest" description="Disordered" evidence="1">
    <location>
        <begin position="428"/>
        <end position="483"/>
    </location>
</feature>
<sequence length="552" mass="61547">MQTNAEISGMKENCGGEQHLEGNYKVCKATNGIYNNEMNHYDGHYEENYDVHYDENFDRHYDENFDRHYAGHYEENCEENYKENYGENYEQQYDEQYDEQYEEHYLSVREENDNPRNLTQESNHSSDENYYPNSLNEMNNYNSALLADKDNHENSTKNEYEMDTLDNYVLANGTDSYGAKPYDCVVTENGKSVVSMNGTVTNQSKLMTPKNFGYGVSIGNSSLGSVGMGQMGDTNHAGFINGVSPMETMSFIGNMGVVNGMSGLNGMHRMSCISGENEANDGGKLGGAQATNNFAQNENPNFMNNHFLSKSKMYSGESNHMDDPNVEGGHMVSMNGHMSGHMNSNSANGIISTNFQTYAPMYYETNTASQDNMNSNPYDGDGNYLTNYARDDMAMRDGPRNESFKENEEEIMNNSVDDYYEKGNEQHGYLHQSQEGTPGESYLPYNTASYGYSDARGNNFSNSSRNSGSNNGNNNRSNNNYAVSPYMNNADGGYIDANGGSYAYEVDANNGLYMNGYNGNLCDTYVNVMNGMGSSVIRGNFNATPAATRSKA</sequence>
<evidence type="ECO:0000256" key="1">
    <source>
        <dbReference type="SAM" id="MobiDB-lite"/>
    </source>
</evidence>
<accession>W7AAV4</accession>
<dbReference type="VEuPathDB" id="PlasmoDB:C922_00548"/>
<name>W7AAV4_9APIC</name>
<feature type="compositionally biased region" description="Low complexity" evidence="1">
    <location>
        <begin position="456"/>
        <end position="480"/>
    </location>
</feature>
<evidence type="ECO:0000313" key="3">
    <source>
        <dbReference type="Proteomes" id="UP000030640"/>
    </source>
</evidence>
<reference evidence="2 3" key="1">
    <citation type="submission" date="2013-02" db="EMBL/GenBank/DDBJ databases">
        <title>The Genome Sequence of Plasmodium inui San Antonio 1.</title>
        <authorList>
            <consortium name="The Broad Institute Genome Sequencing Platform"/>
            <consortium name="The Broad Institute Genome Sequencing Center for Infectious Disease"/>
            <person name="Neafsey D."/>
            <person name="Cheeseman I."/>
            <person name="Volkman S."/>
            <person name="Adams J."/>
            <person name="Walker B."/>
            <person name="Young S.K."/>
            <person name="Zeng Q."/>
            <person name="Gargeya S."/>
            <person name="Fitzgerald M."/>
            <person name="Haas B."/>
            <person name="Abouelleil A."/>
            <person name="Alvarado L."/>
            <person name="Arachchi H.M."/>
            <person name="Berlin A.M."/>
            <person name="Chapman S.B."/>
            <person name="Dewar J."/>
            <person name="Goldberg J."/>
            <person name="Griggs A."/>
            <person name="Gujja S."/>
            <person name="Hansen M."/>
            <person name="Howarth C."/>
            <person name="Imamovic A."/>
            <person name="Larimer J."/>
            <person name="McCowan C."/>
            <person name="Murphy C."/>
            <person name="Neiman D."/>
            <person name="Pearson M."/>
            <person name="Priest M."/>
            <person name="Roberts A."/>
            <person name="Saif S."/>
            <person name="Shea T."/>
            <person name="Sisk P."/>
            <person name="Sykes S."/>
            <person name="Wortman J."/>
            <person name="Nusbaum C."/>
            <person name="Birren B."/>
        </authorList>
    </citation>
    <scope>NUCLEOTIDE SEQUENCE [LARGE SCALE GENOMIC DNA]</scope>
    <source>
        <strain evidence="2 3">San Antonio 1</strain>
    </source>
</reference>
<dbReference type="AlphaFoldDB" id="W7AAV4"/>
<dbReference type="Proteomes" id="UP000030640">
    <property type="component" value="Unassembled WGS sequence"/>
</dbReference>
<dbReference type="GeneID" id="20035822"/>
<evidence type="ECO:0000313" key="2">
    <source>
        <dbReference type="EMBL" id="EUD68860.1"/>
    </source>
</evidence>
<organism evidence="2 3">
    <name type="scientific">Plasmodium inui San Antonio 1</name>
    <dbReference type="NCBI Taxonomy" id="1237626"/>
    <lineage>
        <taxon>Eukaryota</taxon>
        <taxon>Sar</taxon>
        <taxon>Alveolata</taxon>
        <taxon>Apicomplexa</taxon>
        <taxon>Aconoidasida</taxon>
        <taxon>Haemosporida</taxon>
        <taxon>Plasmodiidae</taxon>
        <taxon>Plasmodium</taxon>
        <taxon>Plasmodium (Plasmodium)</taxon>
    </lineage>
</organism>
<feature type="region of interest" description="Disordered" evidence="1">
    <location>
        <begin position="108"/>
        <end position="137"/>
    </location>
</feature>
<protein>
    <submittedName>
        <fullName evidence="2">Uncharacterized protein</fullName>
    </submittedName>
</protein>
<keyword evidence="3" id="KW-1185">Reference proteome</keyword>